<dbReference type="GO" id="GO:0005634">
    <property type="term" value="C:nucleus"/>
    <property type="evidence" value="ECO:0007669"/>
    <property type="project" value="UniProtKB-SubCell"/>
</dbReference>
<evidence type="ECO:0000313" key="10">
    <source>
        <dbReference type="RefSeq" id="XP_031565457.1"/>
    </source>
</evidence>
<keyword evidence="9" id="KW-1185">Reference proteome</keyword>
<dbReference type="SMART" id="SM00389">
    <property type="entry name" value="HOX"/>
    <property type="match status" value="1"/>
</dbReference>
<feature type="compositionally biased region" description="Low complexity" evidence="7">
    <location>
        <begin position="143"/>
        <end position="154"/>
    </location>
</feature>
<dbReference type="InterPro" id="IPR020479">
    <property type="entry name" value="HD_metazoa"/>
</dbReference>
<name>A0A6P8IFJ1_ACTTE</name>
<dbReference type="InterPro" id="IPR017970">
    <property type="entry name" value="Homeobox_CS"/>
</dbReference>
<evidence type="ECO:0000256" key="1">
    <source>
        <dbReference type="ARBA" id="ARBA00023125"/>
    </source>
</evidence>
<dbReference type="PANTHER" id="PTHR46808:SF1">
    <property type="entry name" value="H2.0-LIKE HOMEOBOX PROTEIN"/>
    <property type="match status" value="1"/>
</dbReference>
<dbReference type="InterPro" id="IPR000047">
    <property type="entry name" value="HTH_motif"/>
</dbReference>
<keyword evidence="3 5" id="KW-0539">Nucleus</keyword>
<dbReference type="FunFam" id="1.10.10.60:FF:000825">
    <property type="match status" value="1"/>
</dbReference>
<dbReference type="InterPro" id="IPR001356">
    <property type="entry name" value="HD"/>
</dbReference>
<reference evidence="10" key="1">
    <citation type="submission" date="2025-08" db="UniProtKB">
        <authorList>
            <consortium name="RefSeq"/>
        </authorList>
    </citation>
    <scope>IDENTIFICATION</scope>
    <source>
        <tissue evidence="10">Tentacle</tissue>
    </source>
</reference>
<dbReference type="Proteomes" id="UP000515163">
    <property type="component" value="Unplaced"/>
</dbReference>
<dbReference type="Pfam" id="PF00046">
    <property type="entry name" value="Homeodomain"/>
    <property type="match status" value="1"/>
</dbReference>
<dbReference type="RefSeq" id="XP_031565457.1">
    <property type="nucleotide sequence ID" value="XM_031709597.1"/>
</dbReference>
<feature type="compositionally biased region" description="Basic and acidic residues" evidence="7">
    <location>
        <begin position="1"/>
        <end position="18"/>
    </location>
</feature>
<comment type="similarity">
    <text evidence="4">Belongs to the H2.0 homeobox family.</text>
</comment>
<dbReference type="GO" id="GO:0000981">
    <property type="term" value="F:DNA-binding transcription factor activity, RNA polymerase II-specific"/>
    <property type="evidence" value="ECO:0007669"/>
    <property type="project" value="InterPro"/>
</dbReference>
<dbReference type="InterPro" id="IPR009057">
    <property type="entry name" value="Homeodomain-like_sf"/>
</dbReference>
<feature type="region of interest" description="Disordered" evidence="7">
    <location>
        <begin position="1"/>
        <end position="53"/>
    </location>
</feature>
<dbReference type="PROSITE" id="PS00027">
    <property type="entry name" value="HOMEOBOX_1"/>
    <property type="match status" value="1"/>
</dbReference>
<evidence type="ECO:0000259" key="8">
    <source>
        <dbReference type="PROSITE" id="PS50071"/>
    </source>
</evidence>
<evidence type="ECO:0000256" key="3">
    <source>
        <dbReference type="ARBA" id="ARBA00023242"/>
    </source>
</evidence>
<gene>
    <name evidence="10" type="primary">LOC116300686</name>
</gene>
<feature type="region of interest" description="Disordered" evidence="7">
    <location>
        <begin position="143"/>
        <end position="163"/>
    </location>
</feature>
<keyword evidence="2 5" id="KW-0371">Homeobox</keyword>
<sequence>MSDSPEERPRPRSFRIDDILASTESKAPTSTSTIPTNTISSSSDGASSSVTSSSIRTPCVLPLNFGVDSLLSRNSTDMSPNRYESFYQVIPGGYWSPPYTCYTGGHSCNTCYNNSSASYMPSTKISANQEVYLQYSLSQPTASQQYYQSPSNSNKTARRPRRPWTRAVFSSLQRKGLEKRFEVQKYLTKADRHQLASMLGLSDNQVKVWFQNRRMKWRQDARESVTSTNTEGGEESTN</sequence>
<protein>
    <submittedName>
        <fullName evidence="10">H2.0-like homeobox protein</fullName>
    </submittedName>
</protein>
<dbReference type="FunCoup" id="A0A6P8IFJ1">
    <property type="interactions" value="806"/>
</dbReference>
<evidence type="ECO:0000313" key="9">
    <source>
        <dbReference type="Proteomes" id="UP000515163"/>
    </source>
</evidence>
<evidence type="ECO:0000256" key="6">
    <source>
        <dbReference type="RuleBase" id="RU000682"/>
    </source>
</evidence>
<comment type="subcellular location">
    <subcellularLocation>
        <location evidence="5 6">Nucleus</location>
    </subcellularLocation>
</comment>
<dbReference type="OrthoDB" id="5964959at2759"/>
<evidence type="ECO:0000256" key="4">
    <source>
        <dbReference type="ARBA" id="ARBA00038504"/>
    </source>
</evidence>
<feature type="domain" description="Homeobox" evidence="8">
    <location>
        <begin position="160"/>
        <end position="220"/>
    </location>
</feature>
<dbReference type="KEGG" id="aten:116300686"/>
<dbReference type="PROSITE" id="PS50071">
    <property type="entry name" value="HOMEOBOX_2"/>
    <property type="match status" value="1"/>
</dbReference>
<dbReference type="Gene3D" id="1.10.10.60">
    <property type="entry name" value="Homeodomain-like"/>
    <property type="match status" value="1"/>
</dbReference>
<feature type="compositionally biased region" description="Low complexity" evidence="7">
    <location>
        <begin position="28"/>
        <end position="53"/>
    </location>
</feature>
<accession>A0A6P8IFJ1</accession>
<feature type="DNA-binding region" description="Homeobox" evidence="5">
    <location>
        <begin position="162"/>
        <end position="221"/>
    </location>
</feature>
<dbReference type="CDD" id="cd00086">
    <property type="entry name" value="homeodomain"/>
    <property type="match status" value="1"/>
</dbReference>
<dbReference type="InterPro" id="IPR052497">
    <property type="entry name" value="H2.0_Homeobox_TF"/>
</dbReference>
<evidence type="ECO:0000256" key="5">
    <source>
        <dbReference type="PROSITE-ProRule" id="PRU00108"/>
    </source>
</evidence>
<proteinExistence type="inferred from homology"/>
<dbReference type="PRINTS" id="PR00024">
    <property type="entry name" value="HOMEOBOX"/>
</dbReference>
<organism evidence="9 10">
    <name type="scientific">Actinia tenebrosa</name>
    <name type="common">Australian red waratah sea anemone</name>
    <dbReference type="NCBI Taxonomy" id="6105"/>
    <lineage>
        <taxon>Eukaryota</taxon>
        <taxon>Metazoa</taxon>
        <taxon>Cnidaria</taxon>
        <taxon>Anthozoa</taxon>
        <taxon>Hexacorallia</taxon>
        <taxon>Actiniaria</taxon>
        <taxon>Actiniidae</taxon>
        <taxon>Actinia</taxon>
    </lineage>
</organism>
<dbReference type="InParanoid" id="A0A6P8IFJ1"/>
<keyword evidence="1 5" id="KW-0238">DNA-binding</keyword>
<dbReference type="SUPFAM" id="SSF46689">
    <property type="entry name" value="Homeodomain-like"/>
    <property type="match status" value="1"/>
</dbReference>
<evidence type="ECO:0000256" key="2">
    <source>
        <dbReference type="ARBA" id="ARBA00023155"/>
    </source>
</evidence>
<dbReference type="PRINTS" id="PR00031">
    <property type="entry name" value="HTHREPRESSR"/>
</dbReference>
<dbReference type="GeneID" id="116300686"/>
<evidence type="ECO:0000256" key="7">
    <source>
        <dbReference type="SAM" id="MobiDB-lite"/>
    </source>
</evidence>
<dbReference type="PANTHER" id="PTHR46808">
    <property type="entry name" value="H2.0-LIKE HOMEOBOX PROTEIN"/>
    <property type="match status" value="1"/>
</dbReference>
<feature type="region of interest" description="Disordered" evidence="7">
    <location>
        <begin position="219"/>
        <end position="238"/>
    </location>
</feature>
<dbReference type="GO" id="GO:0043565">
    <property type="term" value="F:sequence-specific DNA binding"/>
    <property type="evidence" value="ECO:0007669"/>
    <property type="project" value="TreeGrafter"/>
</dbReference>
<dbReference type="AlphaFoldDB" id="A0A6P8IFJ1"/>